<dbReference type="EC" id="5.1.3.14" evidence="3"/>
<evidence type="ECO:0000256" key="5">
    <source>
        <dbReference type="RuleBase" id="RU003513"/>
    </source>
</evidence>
<evidence type="ECO:0000259" key="6">
    <source>
        <dbReference type="Pfam" id="PF02350"/>
    </source>
</evidence>
<keyword evidence="1 5" id="KW-0413">Isomerase</keyword>
<comment type="caution">
    <text evidence="7">The sequence shown here is derived from an EMBL/GenBank/DDBJ whole genome shotgun (WGS) entry which is preliminary data.</text>
</comment>
<gene>
    <name evidence="7" type="ORF">J2TS6_43080</name>
</gene>
<dbReference type="CDD" id="cd03786">
    <property type="entry name" value="GTB_UDP-GlcNAc_2-Epimerase"/>
    <property type="match status" value="1"/>
</dbReference>
<dbReference type="SUPFAM" id="SSF53756">
    <property type="entry name" value="UDP-Glycosyltransferase/glycogen phosphorylase"/>
    <property type="match status" value="1"/>
</dbReference>
<organism evidence="7 8">
    <name type="scientific">Paenibacillus albilobatus</name>
    <dbReference type="NCBI Taxonomy" id="2716884"/>
    <lineage>
        <taxon>Bacteria</taxon>
        <taxon>Bacillati</taxon>
        <taxon>Bacillota</taxon>
        <taxon>Bacilli</taxon>
        <taxon>Bacillales</taxon>
        <taxon>Paenibacillaceae</taxon>
        <taxon>Paenibacillus</taxon>
    </lineage>
</organism>
<evidence type="ECO:0000256" key="3">
    <source>
        <dbReference type="ARBA" id="ARBA00038858"/>
    </source>
</evidence>
<dbReference type="GO" id="GO:0008761">
    <property type="term" value="F:UDP-N-acetylglucosamine 2-epimerase activity"/>
    <property type="evidence" value="ECO:0007669"/>
    <property type="project" value="UniProtKB-EC"/>
</dbReference>
<proteinExistence type="inferred from homology"/>
<dbReference type="PANTHER" id="PTHR43174:SF2">
    <property type="entry name" value="UDP-N-ACETYLGLUCOSAMINE 2-EPIMERASE"/>
    <property type="match status" value="1"/>
</dbReference>
<dbReference type="AlphaFoldDB" id="A0A919XHX2"/>
<dbReference type="Pfam" id="PF02350">
    <property type="entry name" value="Epimerase_2"/>
    <property type="match status" value="1"/>
</dbReference>
<dbReference type="EMBL" id="BORQ01000005">
    <property type="protein sequence ID" value="GIO33167.1"/>
    <property type="molecule type" value="Genomic_DNA"/>
</dbReference>
<dbReference type="Gene3D" id="3.40.50.2000">
    <property type="entry name" value="Glycogen Phosphorylase B"/>
    <property type="match status" value="2"/>
</dbReference>
<evidence type="ECO:0000256" key="1">
    <source>
        <dbReference type="ARBA" id="ARBA00023235"/>
    </source>
</evidence>
<evidence type="ECO:0000313" key="7">
    <source>
        <dbReference type="EMBL" id="GIO33167.1"/>
    </source>
</evidence>
<protein>
    <recommendedName>
        <fullName evidence="3">UDP-N-acetylglucosamine 2-epimerase (non-hydrolyzing)</fullName>
        <ecNumber evidence="3">5.1.3.14</ecNumber>
    </recommendedName>
    <alternativeName>
        <fullName evidence="4">UDP-GlcNAc-2-epimerase</fullName>
    </alternativeName>
</protein>
<evidence type="ECO:0000256" key="2">
    <source>
        <dbReference type="ARBA" id="ARBA00038209"/>
    </source>
</evidence>
<dbReference type="FunFam" id="3.40.50.2000:FF:000043">
    <property type="entry name" value="UDP-N-acetylglucosamine 2-epimerase"/>
    <property type="match status" value="1"/>
</dbReference>
<dbReference type="InterPro" id="IPR003331">
    <property type="entry name" value="UDP_GlcNAc_Epimerase_2_dom"/>
</dbReference>
<evidence type="ECO:0000256" key="4">
    <source>
        <dbReference type="ARBA" id="ARBA00079400"/>
    </source>
</evidence>
<reference evidence="7" key="1">
    <citation type="submission" date="2021-03" db="EMBL/GenBank/DDBJ databases">
        <title>Antimicrobial resistance genes in bacteria isolated from Japanese honey, and their potential for conferring macrolide and lincosamide resistance in the American foulbrood pathogen Paenibacillus larvae.</title>
        <authorList>
            <person name="Okamoto M."/>
            <person name="Kumagai M."/>
            <person name="Kanamori H."/>
            <person name="Takamatsu D."/>
        </authorList>
    </citation>
    <scope>NUCLEOTIDE SEQUENCE</scope>
    <source>
        <strain evidence="7">J2TS6</strain>
    </source>
</reference>
<feature type="domain" description="UDP-N-acetylglucosamine 2-epimerase" evidence="6">
    <location>
        <begin position="26"/>
        <end position="364"/>
    </location>
</feature>
<accession>A0A919XHX2</accession>
<evidence type="ECO:0000313" key="8">
    <source>
        <dbReference type="Proteomes" id="UP000679779"/>
    </source>
</evidence>
<dbReference type="InterPro" id="IPR029767">
    <property type="entry name" value="WecB-like"/>
</dbReference>
<dbReference type="NCBIfam" id="TIGR00236">
    <property type="entry name" value="wecB"/>
    <property type="match status" value="1"/>
</dbReference>
<keyword evidence="8" id="KW-1185">Reference proteome</keyword>
<comment type="similarity">
    <text evidence="2 5">Belongs to the UDP-N-acetylglucosamine 2-epimerase family.</text>
</comment>
<name>A0A919XHX2_9BACL</name>
<dbReference type="RefSeq" id="WP_212958343.1">
    <property type="nucleotide sequence ID" value="NZ_BORQ01000005.1"/>
</dbReference>
<sequence>MSKIKVMTIFGVRPEAIKMAPLILELEKHPEHIESVVCVTAQHRQMLDQVLDVFKIKPDYDLDVMKNRQTLNEVTIRVLEGLEPVLREAQPDIVLVHGDTLTTFLASYAAFLQKIQVGHVEAGLRTWNKLSPYPEEMNRQLTGILADLHFSPTDWSAGNLKRENKNESSIYVTGNTVTDVFQYTVQPDYTHPVLEWAAGKRLILMTAHRRESQGEPHMNIFRAVKRIADEFEDIAICYPVHLSPAVREPAHAVLGDHPRIKLIDPLDVVDLHNFFPHTHLILTDSGGIQEEAPSFGVPVLVLRDTTERPEGIEAGTLELVGTDEEKVYGRTKALLTDQALYESMSKAANPYGDGKASERIVQAILHHFGIRKERPEQFHRMFTKES</sequence>
<dbReference type="Proteomes" id="UP000679779">
    <property type="component" value="Unassembled WGS sequence"/>
</dbReference>
<dbReference type="PANTHER" id="PTHR43174">
    <property type="entry name" value="UDP-N-ACETYLGLUCOSAMINE 2-EPIMERASE"/>
    <property type="match status" value="1"/>
</dbReference>